<accession>A0A380CBK9</accession>
<gene>
    <name evidence="2" type="ORF">NCTC4822_02790</name>
</gene>
<dbReference type="EMBL" id="UGYZ01000002">
    <property type="protein sequence ID" value="SUJ17136.1"/>
    <property type="molecule type" value="Genomic_DNA"/>
</dbReference>
<dbReference type="Proteomes" id="UP000254519">
    <property type="component" value="Unassembled WGS sequence"/>
</dbReference>
<sequence length="62" mass="6888">MECRAATPVGFSGTGETPQERSDEEAHLPPHGTRPLETEINIVYLTLLKMEYLTIQEEKASA</sequence>
<dbReference type="AlphaFoldDB" id="A0A380CBK9"/>
<keyword evidence="3" id="KW-1185">Reference proteome</keyword>
<evidence type="ECO:0000313" key="3">
    <source>
        <dbReference type="Proteomes" id="UP000254519"/>
    </source>
</evidence>
<protein>
    <submittedName>
        <fullName evidence="2">Uncharacterized protein</fullName>
    </submittedName>
</protein>
<evidence type="ECO:0000256" key="1">
    <source>
        <dbReference type="SAM" id="MobiDB-lite"/>
    </source>
</evidence>
<reference evidence="2 3" key="1">
    <citation type="submission" date="2018-06" db="EMBL/GenBank/DDBJ databases">
        <authorList>
            <consortium name="Pathogen Informatics"/>
            <person name="Doyle S."/>
        </authorList>
    </citation>
    <scope>NUCLEOTIDE SEQUENCE [LARGE SCALE GENOMIC DNA]</scope>
    <source>
        <strain evidence="3">ATCC 11859 / DSM 33 / NCIB 8841 / NCTC 4822</strain>
    </source>
</reference>
<feature type="compositionally biased region" description="Basic and acidic residues" evidence="1">
    <location>
        <begin position="18"/>
        <end position="28"/>
    </location>
</feature>
<organism evidence="2 3">
    <name type="scientific">Sporosarcina pasteurii</name>
    <name type="common">Bacillus pasteurii</name>
    <dbReference type="NCBI Taxonomy" id="1474"/>
    <lineage>
        <taxon>Bacteria</taxon>
        <taxon>Bacillati</taxon>
        <taxon>Bacillota</taxon>
        <taxon>Bacilli</taxon>
        <taxon>Bacillales</taxon>
        <taxon>Caryophanaceae</taxon>
        <taxon>Sporosarcina</taxon>
    </lineage>
</organism>
<feature type="region of interest" description="Disordered" evidence="1">
    <location>
        <begin position="1"/>
        <end position="35"/>
    </location>
</feature>
<proteinExistence type="predicted"/>
<evidence type="ECO:0000313" key="2">
    <source>
        <dbReference type="EMBL" id="SUJ17136.1"/>
    </source>
</evidence>
<name>A0A380CBK9_SPOPA</name>